<dbReference type="RefSeq" id="WP_184543983.1">
    <property type="nucleotide sequence ID" value="NZ_JACHMP010000001.1"/>
</dbReference>
<dbReference type="Proteomes" id="UP000540685">
    <property type="component" value="Unassembled WGS sequence"/>
</dbReference>
<organism evidence="1 2">
    <name type="scientific">Streptosporangium becharense</name>
    <dbReference type="NCBI Taxonomy" id="1816182"/>
    <lineage>
        <taxon>Bacteria</taxon>
        <taxon>Bacillati</taxon>
        <taxon>Actinomycetota</taxon>
        <taxon>Actinomycetes</taxon>
        <taxon>Streptosporangiales</taxon>
        <taxon>Streptosporangiaceae</taxon>
        <taxon>Streptosporangium</taxon>
    </lineage>
</organism>
<comment type="caution">
    <text evidence="1">The sequence shown here is derived from an EMBL/GenBank/DDBJ whole genome shotgun (WGS) entry which is preliminary data.</text>
</comment>
<evidence type="ECO:0000313" key="2">
    <source>
        <dbReference type="Proteomes" id="UP000540685"/>
    </source>
</evidence>
<dbReference type="AlphaFoldDB" id="A0A7W9ICH0"/>
<dbReference type="SUPFAM" id="SSF81301">
    <property type="entry name" value="Nucleotidyltransferase"/>
    <property type="match status" value="1"/>
</dbReference>
<evidence type="ECO:0000313" key="1">
    <source>
        <dbReference type="EMBL" id="MBB5818167.1"/>
    </source>
</evidence>
<protein>
    <recommendedName>
        <fullName evidence="3">Polymerase nucleotidyl transferase domain-containing protein</fullName>
    </recommendedName>
</protein>
<evidence type="ECO:0008006" key="3">
    <source>
        <dbReference type="Google" id="ProtNLM"/>
    </source>
</evidence>
<dbReference type="EMBL" id="JACHMP010000001">
    <property type="protein sequence ID" value="MBB5818167.1"/>
    <property type="molecule type" value="Genomic_DNA"/>
</dbReference>
<name>A0A7W9ICH0_9ACTN</name>
<gene>
    <name evidence="1" type="ORF">F4562_001229</name>
</gene>
<dbReference type="InterPro" id="IPR043519">
    <property type="entry name" value="NT_sf"/>
</dbReference>
<proteinExistence type="predicted"/>
<reference evidence="1 2" key="1">
    <citation type="submission" date="2020-08" db="EMBL/GenBank/DDBJ databases">
        <title>Sequencing the genomes of 1000 actinobacteria strains.</title>
        <authorList>
            <person name="Klenk H.-P."/>
        </authorList>
    </citation>
    <scope>NUCLEOTIDE SEQUENCE [LARGE SCALE GENOMIC DNA]</scope>
    <source>
        <strain evidence="1 2">DSM 46887</strain>
    </source>
</reference>
<keyword evidence="2" id="KW-1185">Reference proteome</keyword>
<accession>A0A7W9ICH0</accession>
<sequence>MISSREIDPAREPWSLARHFANRLADALDGVLRDVVVIGSASLGDWQANSDIDLVCTVGRELDSQARDAVSPLHGNSWNEYGHTIDAMYVTSDALAKGPEGIPSVVASVAGTLQAESTDGPLNWVTWLNIVQSGVSVPLTPDGVMTTVDPQDSGIPIREETLREGAVRFSRANLDEYWRNRADLSEQMYPQHRADQSVPTFEIEWMSLGPARLLATVLTGRIVSKSEGGELAADRFPEFGPHLERVLDSRRGVDPARTWDRGDLERSLELARACVRLGTD</sequence>